<dbReference type="GO" id="GO:0004725">
    <property type="term" value="F:protein tyrosine phosphatase activity"/>
    <property type="evidence" value="ECO:0007669"/>
    <property type="project" value="UniProtKB-EC"/>
</dbReference>
<evidence type="ECO:0000256" key="12">
    <source>
        <dbReference type="ARBA" id="ARBA00023157"/>
    </source>
</evidence>
<feature type="region of interest" description="Disordered" evidence="18">
    <location>
        <begin position="1207"/>
        <end position="1233"/>
    </location>
</feature>
<dbReference type="FunFam" id="2.60.40.10:FF:000036">
    <property type="entry name" value="receptor-type tyrosine-protein phosphatase delta isoform X1"/>
    <property type="match status" value="1"/>
</dbReference>
<evidence type="ECO:0000256" key="3">
    <source>
        <dbReference type="ARBA" id="ARBA00013064"/>
    </source>
</evidence>
<dbReference type="FunFam" id="2.130.10.10:FF:000109">
    <property type="entry name" value="WD repeat domain 36"/>
    <property type="match status" value="1"/>
</dbReference>
<name>A0A7R8X9D5_9CRUS</name>
<evidence type="ECO:0000256" key="17">
    <source>
        <dbReference type="PROSITE-ProRule" id="PRU00221"/>
    </source>
</evidence>
<evidence type="ECO:0000256" key="5">
    <source>
        <dbReference type="ARBA" id="ARBA00022692"/>
    </source>
</evidence>
<dbReference type="PROSITE" id="PS50055">
    <property type="entry name" value="TYR_PHOSPHATASE_PTP"/>
    <property type="match status" value="2"/>
</dbReference>
<dbReference type="InterPro" id="IPR019775">
    <property type="entry name" value="WD40_repeat_CS"/>
</dbReference>
<dbReference type="FunFam" id="3.90.190.10:FF:000002">
    <property type="entry name" value="receptor-type tyrosine-protein phosphatase delta isoform X2"/>
    <property type="match status" value="1"/>
</dbReference>
<dbReference type="InterPro" id="IPR000387">
    <property type="entry name" value="Tyr_Pase_dom"/>
</dbReference>
<dbReference type="PANTHER" id="PTHR46957:SF6">
    <property type="entry name" value="PROTEIN-TYROSINE-PHOSPHATASE"/>
    <property type="match status" value="1"/>
</dbReference>
<dbReference type="InterPro" id="IPR016130">
    <property type="entry name" value="Tyr_Pase_AS"/>
</dbReference>
<dbReference type="InterPro" id="IPR003598">
    <property type="entry name" value="Ig_sub2"/>
</dbReference>
<dbReference type="Proteomes" id="UP000677054">
    <property type="component" value="Unassembled WGS sequence"/>
</dbReference>
<feature type="domain" description="Tyrosine-protein phosphatase" evidence="20">
    <location>
        <begin position="1625"/>
        <end position="1871"/>
    </location>
</feature>
<organism evidence="24">
    <name type="scientific">Darwinula stevensoni</name>
    <dbReference type="NCBI Taxonomy" id="69355"/>
    <lineage>
        <taxon>Eukaryota</taxon>
        <taxon>Metazoa</taxon>
        <taxon>Ecdysozoa</taxon>
        <taxon>Arthropoda</taxon>
        <taxon>Crustacea</taxon>
        <taxon>Oligostraca</taxon>
        <taxon>Ostracoda</taxon>
        <taxon>Podocopa</taxon>
        <taxon>Podocopida</taxon>
        <taxon>Darwinulocopina</taxon>
        <taxon>Darwinuloidea</taxon>
        <taxon>Darwinulidae</taxon>
        <taxon>Darwinula</taxon>
    </lineage>
</organism>
<feature type="domain" description="Fibronectin type-III" evidence="23">
    <location>
        <begin position="136"/>
        <end position="233"/>
    </location>
</feature>
<dbReference type="Pfam" id="PF25168">
    <property type="entry name" value="Beta-prop_WDR36-Utp21_2nd"/>
    <property type="match status" value="1"/>
</dbReference>
<dbReference type="InterPro" id="IPR003599">
    <property type="entry name" value="Ig_sub"/>
</dbReference>
<feature type="domain" description="Fibronectin type-III" evidence="23">
    <location>
        <begin position="336"/>
        <end position="427"/>
    </location>
</feature>
<dbReference type="FunFam" id="2.60.40.10:FF:000010">
    <property type="entry name" value="receptor-type tyrosine-protein phosphatase delta isoform X1"/>
    <property type="match status" value="1"/>
</dbReference>
<dbReference type="CDD" id="cd00063">
    <property type="entry name" value="FN3"/>
    <property type="match status" value="9"/>
</dbReference>
<dbReference type="SMART" id="SM00194">
    <property type="entry name" value="PTPc"/>
    <property type="match status" value="2"/>
</dbReference>
<keyword evidence="25" id="KW-1185">Reference proteome</keyword>
<feature type="domain" description="Tyrosine specific protein phosphatases" evidence="21">
    <location>
        <begin position="1802"/>
        <end position="1875"/>
    </location>
</feature>
<evidence type="ECO:0000256" key="8">
    <source>
        <dbReference type="ARBA" id="ARBA00022801"/>
    </source>
</evidence>
<dbReference type="InterPro" id="IPR000242">
    <property type="entry name" value="PTP_cat"/>
</dbReference>
<keyword evidence="7" id="KW-0677">Repeat</keyword>
<comment type="subcellular location">
    <subcellularLocation>
        <location evidence="1">Membrane</location>
        <topology evidence="1">Single-pass type I membrane protein</topology>
    </subcellularLocation>
</comment>
<dbReference type="InterPro" id="IPR007110">
    <property type="entry name" value="Ig-like_dom"/>
</dbReference>
<evidence type="ECO:0000259" key="23">
    <source>
        <dbReference type="PROSITE" id="PS50853"/>
    </source>
</evidence>
<dbReference type="SUPFAM" id="SSF52799">
    <property type="entry name" value="(Phosphotyrosine protein) phosphatases II"/>
    <property type="match status" value="2"/>
</dbReference>
<dbReference type="Pfam" id="PF00041">
    <property type="entry name" value="fn3"/>
    <property type="match status" value="9"/>
</dbReference>
<keyword evidence="8" id="KW-0378">Hydrolase</keyword>
<dbReference type="GO" id="GO:0006364">
    <property type="term" value="P:rRNA processing"/>
    <property type="evidence" value="ECO:0007669"/>
    <property type="project" value="InterPro"/>
</dbReference>
<dbReference type="SUPFAM" id="SSF50978">
    <property type="entry name" value="WD40 repeat-like"/>
    <property type="match status" value="2"/>
</dbReference>
<dbReference type="GO" id="GO:0016020">
    <property type="term" value="C:membrane"/>
    <property type="evidence" value="ECO:0007669"/>
    <property type="project" value="UniProtKB-SubCell"/>
</dbReference>
<dbReference type="PANTHER" id="PTHR46957">
    <property type="entry name" value="CYTOKINE RECEPTOR"/>
    <property type="match status" value="1"/>
</dbReference>
<evidence type="ECO:0000256" key="6">
    <source>
        <dbReference type="ARBA" id="ARBA00022729"/>
    </source>
</evidence>
<keyword evidence="6" id="KW-0732">Signal</keyword>
<dbReference type="SUPFAM" id="SSF49265">
    <property type="entry name" value="Fibronectin type III"/>
    <property type="match status" value="5"/>
</dbReference>
<dbReference type="InterPro" id="IPR050713">
    <property type="entry name" value="RTP_Phos/Ushers"/>
</dbReference>
<dbReference type="PROSITE" id="PS00383">
    <property type="entry name" value="TYR_PHOSPHATASE_1"/>
    <property type="match status" value="1"/>
</dbReference>
<feature type="domain" description="Fibronectin type-III" evidence="23">
    <location>
        <begin position="942"/>
        <end position="1044"/>
    </location>
</feature>
<proteinExistence type="inferred from homology"/>
<evidence type="ECO:0000256" key="13">
    <source>
        <dbReference type="ARBA" id="ARBA00023170"/>
    </source>
</evidence>
<dbReference type="InterPro" id="IPR029021">
    <property type="entry name" value="Prot-tyrosine_phosphatase-like"/>
</dbReference>
<evidence type="ECO:0000256" key="16">
    <source>
        <dbReference type="ARBA" id="ARBA00051722"/>
    </source>
</evidence>
<dbReference type="Pfam" id="PF00102">
    <property type="entry name" value="Y_phosphatase"/>
    <property type="match status" value="1"/>
</dbReference>
<evidence type="ECO:0000313" key="24">
    <source>
        <dbReference type="EMBL" id="CAD7245403.1"/>
    </source>
</evidence>
<dbReference type="Pfam" id="PF04192">
    <property type="entry name" value="Utp21"/>
    <property type="match status" value="2"/>
</dbReference>
<keyword evidence="14" id="KW-0325">Glycoprotein</keyword>
<dbReference type="InterPro" id="IPR036179">
    <property type="entry name" value="Ig-like_dom_sf"/>
</dbReference>
<dbReference type="SUPFAM" id="SSF48726">
    <property type="entry name" value="Immunoglobulin"/>
    <property type="match status" value="2"/>
</dbReference>
<dbReference type="Gene3D" id="2.60.40.10">
    <property type="entry name" value="Immunoglobulins"/>
    <property type="match status" value="11"/>
</dbReference>
<evidence type="ECO:0000256" key="9">
    <source>
        <dbReference type="ARBA" id="ARBA00022912"/>
    </source>
</evidence>
<feature type="domain" description="Ig-like" evidence="22">
    <location>
        <begin position="43"/>
        <end position="129"/>
    </location>
</feature>
<dbReference type="InterPro" id="IPR007319">
    <property type="entry name" value="WDR36/Utp21_C"/>
</dbReference>
<evidence type="ECO:0000256" key="15">
    <source>
        <dbReference type="ARBA" id="ARBA00023319"/>
    </source>
</evidence>
<evidence type="ECO:0000256" key="14">
    <source>
        <dbReference type="ARBA" id="ARBA00023180"/>
    </source>
</evidence>
<reference evidence="24" key="1">
    <citation type="submission" date="2020-11" db="EMBL/GenBank/DDBJ databases">
        <authorList>
            <person name="Tran Van P."/>
        </authorList>
    </citation>
    <scope>NUCLEOTIDE SEQUENCE</scope>
</reference>
<feature type="domain" description="Fibronectin type-III" evidence="23">
    <location>
        <begin position="634"/>
        <end position="746"/>
    </location>
</feature>
<dbReference type="PRINTS" id="PR00700">
    <property type="entry name" value="PRTYPHPHTASE"/>
</dbReference>
<dbReference type="OrthoDB" id="10253954at2759"/>
<feature type="repeat" description="WD" evidence="17">
    <location>
        <begin position="2303"/>
        <end position="2344"/>
    </location>
</feature>
<keyword evidence="9" id="KW-0904">Protein phosphatase</keyword>
<dbReference type="FunFam" id="2.60.40.10:FF:001015">
    <property type="entry name" value="tyrosine-protein phosphatase Lar isoform X4"/>
    <property type="match status" value="1"/>
</dbReference>
<dbReference type="InterPro" id="IPR003961">
    <property type="entry name" value="FN3_dom"/>
</dbReference>
<evidence type="ECO:0000256" key="1">
    <source>
        <dbReference type="ARBA" id="ARBA00004479"/>
    </source>
</evidence>
<evidence type="ECO:0000256" key="18">
    <source>
        <dbReference type="SAM" id="MobiDB-lite"/>
    </source>
</evidence>
<dbReference type="CDD" id="cd14553">
    <property type="entry name" value="R-PTPc-LAR-1"/>
    <property type="match status" value="1"/>
</dbReference>
<comment type="similarity">
    <text evidence="2">Belongs to the protein-tyrosine phosphatase family. Receptor class 2A subfamily.</text>
</comment>
<feature type="domain" description="Tyrosine-protein phosphatase" evidence="20">
    <location>
        <begin position="1336"/>
        <end position="1593"/>
    </location>
</feature>
<feature type="domain" description="Fibronectin type-III" evidence="23">
    <location>
        <begin position="749"/>
        <end position="842"/>
    </location>
</feature>
<keyword evidence="13" id="KW-0675">Receptor</keyword>
<evidence type="ECO:0000256" key="4">
    <source>
        <dbReference type="ARBA" id="ARBA00022574"/>
    </source>
</evidence>
<dbReference type="InterPro" id="IPR003595">
    <property type="entry name" value="Tyr_Pase_cat"/>
</dbReference>
<dbReference type="InterPro" id="IPR015943">
    <property type="entry name" value="WD40/YVTN_repeat-like_dom_sf"/>
</dbReference>
<dbReference type="EMBL" id="LR900364">
    <property type="protein sequence ID" value="CAD7245403.1"/>
    <property type="molecule type" value="Genomic_DNA"/>
</dbReference>
<gene>
    <name evidence="24" type="ORF">DSTB1V02_LOCUS5276</name>
</gene>
<dbReference type="SMART" id="SM00409">
    <property type="entry name" value="IG"/>
    <property type="match status" value="1"/>
</dbReference>
<evidence type="ECO:0000259" key="22">
    <source>
        <dbReference type="PROSITE" id="PS50835"/>
    </source>
</evidence>
<dbReference type="SMART" id="SM00060">
    <property type="entry name" value="FN3"/>
    <property type="match status" value="9"/>
</dbReference>
<dbReference type="Pfam" id="PF13927">
    <property type="entry name" value="Ig_3"/>
    <property type="match status" value="1"/>
</dbReference>
<dbReference type="CDD" id="cd14554">
    <property type="entry name" value="R-PTP-LAR-2"/>
    <property type="match status" value="1"/>
</dbReference>
<dbReference type="PROSITE" id="PS50853">
    <property type="entry name" value="FN3"/>
    <property type="match status" value="9"/>
</dbReference>
<dbReference type="Pfam" id="PF25171">
    <property type="entry name" value="Beta-prop_WDR36-Utp21_1st"/>
    <property type="match status" value="1"/>
</dbReference>
<dbReference type="PROSITE" id="PS50082">
    <property type="entry name" value="WD_REPEATS_2"/>
    <property type="match status" value="3"/>
</dbReference>
<keyword evidence="10 19" id="KW-1133">Transmembrane helix</keyword>
<evidence type="ECO:0000313" key="25">
    <source>
        <dbReference type="Proteomes" id="UP000677054"/>
    </source>
</evidence>
<feature type="repeat" description="WD" evidence="17">
    <location>
        <begin position="2090"/>
        <end position="2131"/>
    </location>
</feature>
<keyword evidence="11 19" id="KW-0472">Membrane</keyword>
<feature type="domain" description="Fibronectin type-III" evidence="23">
    <location>
        <begin position="432"/>
        <end position="529"/>
    </location>
</feature>
<keyword evidence="12" id="KW-1015">Disulfide bond</keyword>
<dbReference type="Gene3D" id="3.90.190.10">
    <property type="entry name" value="Protein tyrosine phosphatase superfamily"/>
    <property type="match status" value="2"/>
</dbReference>
<accession>A0A7R8X9D5</accession>
<feature type="compositionally biased region" description="Polar residues" evidence="18">
    <location>
        <begin position="1222"/>
        <end position="1233"/>
    </location>
</feature>
<dbReference type="FunFam" id="2.60.40.10:FF:000028">
    <property type="entry name" value="Neuronal cell adhesion molecule"/>
    <property type="match status" value="2"/>
</dbReference>
<sequence>MRTLQIQVSRDDDAGEYECKASNSHGSTFSYPAKLYVKERRVPPMFSFEFDASYEVTPGQDLNVTCVASGSPMPAVEWIQKGQSLPDEDFSSSPIGRNILQLKNIQESANYTCVAVSKLGKIERTMAVVVQALPLAPVNVSASEVTASSLRLDWAYPTGPAAAADDSDIKYYVIQYKPRGARQDLSEISGVVTRYYTVRQLSPYTEYEFYVLAVNHLGRGPVSQPAFATTGETEPGSAPRNVKARPLSSTTLVIQWEEPEQPNGQVTAYKVYYTNNPSLGTGAWSSQQVDRSILTTVSGLTPLTVYTVRVQAYTSVGPGPLSPPVQVKTQHGVPSQPNNLRVVDRTPTTITLKWDRPDHAQESIISYELYWNDTYSKEVHRRSIPVVEEYLLTSLYPNNQYFIWLAAKSKRGEGASTPPMLVSTQEYVPGAPPQHVRVMPEDSRSLRVTWEPPPARKANGEIIYYKIRYVQSSLSDSDAVEIKIPNPDARSWILEELYKWTEYKIWVLAGTIVGDGPPSEPILRRTDEDVPGEPRDMKVQVVNSTSVSVEWKPPEQKEQHGVIVGYQIYIQETDNGEKLLGEPLFYIVQNGSALTYLVMDLQPDSKYQVQVAAMTRKGDGTRTSPIVVKTPGGVPSRPTLQIRLLEGETHGVAIEATWVSPSRPFGKIQGWRLRYGKRPNSHLNLPRNEQEKIDMKEIVLNDPMKNQYTIQDLEKGFEYEFRLAGRNEVGYGQEAVAYITTPEGPPTGPPTNLSFHFITPDIIVITWDDPQAPHRNGRIVGYTLQFHKKRDDYLILERNISTPKLVMKGLEEDTSYYFRIRAYTSKGAGPFSEKMPVTTIEEIVRAPLNVRAMATSDNSLEVWWEEVPGRERIIGYRIYYTMAATEDLDLWLHKDIPSTSSAELQNLERMAMYSIQVSARTKEGDLGKLSEMILVKVKPEDVPMNLRADGVSTHSMTLRWEVPRVLNPVKYKISFDAVKEYVDNNGVTQRQVIQPRVIFVERIKNSCQLEKLIPFTTYMVNVSAVPPDEGYRPPAHILVTTQMAVHSVIMSYDGFTAPKPLARPDFYGVTESSTIMVAVPQASEEFGPISHYFLVVVPESKSADPVNPDAYHISDDAVGRKGVDLLSSPFNNLLPEDQPYVAAKFIGRDIPYIFNLGDNQTYNGHHNRLLSMDKRYQIFVRAYVATPTKSNLFGTSHMSRFLSLDMSKIPPGPRPSERPVPTSGNHNSEVTAQRSAKKGELMWIVGPVIAALLLVLCVVFFVYVRRRRTLPKGQEAAAVIKPLISSEVPTIGAPSDPVELRRMHFQTPGMANHPPIPLTELANHIDRLKACDNHLFTQEYESIETGQQFTWENSNLEVNKPKNRYANVISYDHSRVILQPFDGIPGSDYINANYCDGYRRQNAYIATQGPLPETFGDFWRMIWEQGTATIVMMTKLEERARIKCDLYWPPREGSSETYGFISVTTLEICEMATYTIRTFCLRKVLTGEEREVRHFQFTAWPDHGVPDHPAPFLQFLRRVRNLNPPTSGPVIVHCSAGVGRTGAYIVIDAMLERMKNENSVDVYGHVTCLRAQRNYMVQTEDQYIFIHDAVLEAVVCGSTEVHARNLQAHVQSLLSPDPGDNVTPMEMEFRRLSTLKSQASRFVSATLPCNKHKNRLVNILPYESTRVGLSPIRGQEGSDYINASFIDGYRYRNAYIATQGPLPDTVEDFWRMLWEHNSTIIVMLTKLREMGREKCHPYWPNERSARYLYYVVDPIAEYNMPQYILREFKVTDARDGQTRTVRQFQFIDWPEQGVPKVGEGFIDFIGQVHKTKEQFGQEGPITVHCSAGVGKTGVFITLSIVLERMQYEGVIDLFQTVRILRTQRPAMVQTEASTFRLINVSPPLVHEITCMAVDAQHIFTATGNVVYAWRHGHVVAHEYKGHSRTVHLLLPFGLHLVTIDEDSVFNLWDIQSQDVVLELEFNNEHFQITAIAHPSTYINKVLLGSRQGRLQLWNINKGQLIYTFSGWDSPVLVLEQAPAVDVLGIGLESGEIIIHNLKFDATLMKFFQDWGPVTALAFRSDGQPILASASDAGHVAFWNLEEKKLMNETRNAHSKSVAGLKFLPDEPLLVSSSPDNTLKLWTFDTPDGSARQLRVAEGHEAPPTFIRFYDPQGKSILSASQDATLRLFYTWERASGKSLGKASINRKASKRIRNHRHDPNLMPPVVCFAAEVTREKEWDNVVACHNKLIKATTWSTYNYRMGSHKLIHERFKTQPVLKTASALSVALSACGNFAFVGYDTGHVDKFNIQSGLWRGSFGDGEGKRAHDGAIRGLAADAVNTVVLSGGSDAKLRFWDFRACNMKHEILLKAGISTMVLHRESNLLACALDDFSIHIVDVDSRQVARRLLGHTNRITDLTFSPDGRWVVSAAMDTTLRTWDIVSGFGLDCFSVPSACTSVSFSPTGEFLATTHIDYLGVFLWVNRTAYNLMSLPPLPKDFQPKDCPLPGSAPAPQHSIEEEDELPKIEEFQSPEQISEDLVTLSSLPSSRWANLLNLDIIKQRNKPKEPPKVPKLAPFFLPTVVDLNPRFAIPEAPGNIPSSSTVGSRVLTSDDPTSLTEFGKILKDSIHTKDYVNSSRGNAHPLLFTSMEALATTILGDWLTGNKTGSDEVVLARLHDLGPSAVELEMRALGPDGGGSIELVLQMMRALHCGLKSLRDFELCQAYLGLFLKIHRELIAEDEKLAEYLSELGGSQETTWEQVAEKLDSSLRAATPLGDV</sequence>
<feature type="transmembrane region" description="Helical" evidence="19">
    <location>
        <begin position="1241"/>
        <end position="1264"/>
    </location>
</feature>
<evidence type="ECO:0000256" key="11">
    <source>
        <dbReference type="ARBA" id="ARBA00023136"/>
    </source>
</evidence>
<dbReference type="FunFam" id="3.90.190.10:FF:000001">
    <property type="entry name" value="Receptor-type tyrosine-protein phosphatase F isoform A"/>
    <property type="match status" value="1"/>
</dbReference>
<dbReference type="SMART" id="SM00404">
    <property type="entry name" value="PTPc_motif"/>
    <property type="match status" value="2"/>
</dbReference>
<keyword evidence="15" id="KW-0393">Immunoglobulin domain</keyword>
<dbReference type="InterPro" id="IPR013783">
    <property type="entry name" value="Ig-like_fold"/>
</dbReference>
<evidence type="ECO:0000259" key="21">
    <source>
        <dbReference type="PROSITE" id="PS50056"/>
    </source>
</evidence>
<dbReference type="PROSITE" id="PS50835">
    <property type="entry name" value="IG_LIKE"/>
    <property type="match status" value="1"/>
</dbReference>
<dbReference type="EC" id="3.1.3.48" evidence="3"/>
<dbReference type="GO" id="GO:0032040">
    <property type="term" value="C:small-subunit processome"/>
    <property type="evidence" value="ECO:0007669"/>
    <property type="project" value="InterPro"/>
</dbReference>
<dbReference type="SMART" id="SM00408">
    <property type="entry name" value="IGc2"/>
    <property type="match status" value="1"/>
</dbReference>
<feature type="domain" description="Tyrosine specific protein phosphatases" evidence="21">
    <location>
        <begin position="1513"/>
        <end position="1584"/>
    </location>
</feature>
<evidence type="ECO:0000256" key="10">
    <source>
        <dbReference type="ARBA" id="ARBA00022989"/>
    </source>
</evidence>
<dbReference type="PROSITE" id="PS50294">
    <property type="entry name" value="WD_REPEATS_REGION"/>
    <property type="match status" value="3"/>
</dbReference>
<feature type="domain" description="Fibronectin type-III" evidence="23">
    <location>
        <begin position="846"/>
        <end position="940"/>
    </location>
</feature>
<keyword evidence="5 19" id="KW-0812">Transmembrane</keyword>
<dbReference type="PROSITE" id="PS50056">
    <property type="entry name" value="TYR_PHOSPHATASE_2"/>
    <property type="match status" value="2"/>
</dbReference>
<feature type="repeat" description="WD" evidence="17">
    <location>
        <begin position="2386"/>
        <end position="2419"/>
    </location>
</feature>
<keyword evidence="4 17" id="KW-0853">WD repeat</keyword>
<dbReference type="SMART" id="SM00320">
    <property type="entry name" value="WD40"/>
    <property type="match status" value="9"/>
</dbReference>
<comment type="catalytic activity">
    <reaction evidence="16">
        <text>O-phospho-L-tyrosyl-[protein] + H2O = L-tyrosyl-[protein] + phosphate</text>
        <dbReference type="Rhea" id="RHEA:10684"/>
        <dbReference type="Rhea" id="RHEA-COMP:10136"/>
        <dbReference type="Rhea" id="RHEA-COMP:20101"/>
        <dbReference type="ChEBI" id="CHEBI:15377"/>
        <dbReference type="ChEBI" id="CHEBI:43474"/>
        <dbReference type="ChEBI" id="CHEBI:46858"/>
        <dbReference type="ChEBI" id="CHEBI:61978"/>
        <dbReference type="EC" id="3.1.3.48"/>
    </reaction>
</comment>
<evidence type="ECO:0000256" key="7">
    <source>
        <dbReference type="ARBA" id="ARBA00022737"/>
    </source>
</evidence>
<dbReference type="GO" id="GO:0048666">
    <property type="term" value="P:neuron development"/>
    <property type="evidence" value="ECO:0007669"/>
    <property type="project" value="UniProtKB-ARBA"/>
</dbReference>
<dbReference type="InterPro" id="IPR036322">
    <property type="entry name" value="WD40_repeat_dom_sf"/>
</dbReference>
<evidence type="ECO:0000259" key="20">
    <source>
        <dbReference type="PROSITE" id="PS50055"/>
    </source>
</evidence>
<feature type="domain" description="Fibronectin type-III" evidence="23">
    <location>
        <begin position="238"/>
        <end position="332"/>
    </location>
</feature>
<dbReference type="InterPro" id="IPR001680">
    <property type="entry name" value="WD40_rpt"/>
</dbReference>
<dbReference type="InterPro" id="IPR036116">
    <property type="entry name" value="FN3_sf"/>
</dbReference>
<protein>
    <recommendedName>
        <fullName evidence="3">protein-tyrosine-phosphatase</fullName>
        <ecNumber evidence="3">3.1.3.48</ecNumber>
    </recommendedName>
</protein>
<feature type="domain" description="Fibronectin type-III" evidence="23">
    <location>
        <begin position="533"/>
        <end position="633"/>
    </location>
</feature>
<dbReference type="Gene3D" id="2.130.10.10">
    <property type="entry name" value="YVTN repeat-like/Quinoprotein amine dehydrogenase"/>
    <property type="match status" value="3"/>
</dbReference>
<evidence type="ECO:0000256" key="19">
    <source>
        <dbReference type="SAM" id="Phobius"/>
    </source>
</evidence>
<dbReference type="EMBL" id="CAJPEV010000847">
    <property type="protein sequence ID" value="CAG0889040.1"/>
    <property type="molecule type" value="Genomic_DNA"/>
</dbReference>
<evidence type="ECO:0000256" key="2">
    <source>
        <dbReference type="ARBA" id="ARBA00010504"/>
    </source>
</evidence>
<dbReference type="PROSITE" id="PS00678">
    <property type="entry name" value="WD_REPEATS_1"/>
    <property type="match status" value="2"/>
</dbReference>
<dbReference type="InterPro" id="IPR059157">
    <property type="entry name" value="WDR36-Utp21_N"/>
</dbReference>